<keyword evidence="1" id="KW-0732">Signal</keyword>
<accession>A0AA39HIR2</accession>
<keyword evidence="3" id="KW-1185">Reference proteome</keyword>
<evidence type="ECO:0000313" key="2">
    <source>
        <dbReference type="EMBL" id="KAK0406628.1"/>
    </source>
</evidence>
<organism evidence="2 3">
    <name type="scientific">Steinernema hermaphroditum</name>
    <dbReference type="NCBI Taxonomy" id="289476"/>
    <lineage>
        <taxon>Eukaryota</taxon>
        <taxon>Metazoa</taxon>
        <taxon>Ecdysozoa</taxon>
        <taxon>Nematoda</taxon>
        <taxon>Chromadorea</taxon>
        <taxon>Rhabditida</taxon>
        <taxon>Tylenchina</taxon>
        <taxon>Panagrolaimomorpha</taxon>
        <taxon>Strongyloidoidea</taxon>
        <taxon>Steinernematidae</taxon>
        <taxon>Steinernema</taxon>
    </lineage>
</organism>
<dbReference type="AlphaFoldDB" id="A0AA39HIR2"/>
<comment type="caution">
    <text evidence="2">The sequence shown here is derived from an EMBL/GenBank/DDBJ whole genome shotgun (WGS) entry which is preliminary data.</text>
</comment>
<sequence>MKPTVLLLFTVVAFARGTIPKWCEQAKASVVNKYRSCQDELKMQRKEFADDVIAPKNYGDGCINSIRGVFQDLDECKKSFCREPMKVKITVHIATCYEGTSPMPFTAQLAKLKDMKLEWITQEVYAENALNLTTYLEFETLIPNPEEFTHVVFKQKAKNSDSNHLFVYAVDVEIKGARTHFTIGGEVDSRCCQAPYNNQWIAAVYRKDAECDAYLKETVFAFYGPHGVEGLLNVEDLSKLKQGIYEKTALHRLCDGC</sequence>
<evidence type="ECO:0000313" key="3">
    <source>
        <dbReference type="Proteomes" id="UP001175271"/>
    </source>
</evidence>
<feature type="signal peptide" evidence="1">
    <location>
        <begin position="1"/>
        <end position="17"/>
    </location>
</feature>
<protein>
    <submittedName>
        <fullName evidence="2">Uncharacterized protein</fullName>
    </submittedName>
</protein>
<gene>
    <name evidence="2" type="ORF">QR680_018698</name>
</gene>
<reference evidence="2" key="1">
    <citation type="submission" date="2023-06" db="EMBL/GenBank/DDBJ databases">
        <title>Genomic analysis of the entomopathogenic nematode Steinernema hermaphroditum.</title>
        <authorList>
            <person name="Schwarz E.M."/>
            <person name="Heppert J.K."/>
            <person name="Baniya A."/>
            <person name="Schwartz H.T."/>
            <person name="Tan C.-H."/>
            <person name="Antoshechkin I."/>
            <person name="Sternberg P.W."/>
            <person name="Goodrich-Blair H."/>
            <person name="Dillman A.R."/>
        </authorList>
    </citation>
    <scope>NUCLEOTIDE SEQUENCE</scope>
    <source>
        <strain evidence="2">PS9179</strain>
        <tissue evidence="2">Whole animal</tissue>
    </source>
</reference>
<proteinExistence type="predicted"/>
<evidence type="ECO:0000256" key="1">
    <source>
        <dbReference type="SAM" id="SignalP"/>
    </source>
</evidence>
<dbReference type="Proteomes" id="UP001175271">
    <property type="component" value="Unassembled WGS sequence"/>
</dbReference>
<dbReference type="EMBL" id="JAUCMV010000004">
    <property type="protein sequence ID" value="KAK0406628.1"/>
    <property type="molecule type" value="Genomic_DNA"/>
</dbReference>
<feature type="chain" id="PRO_5041342614" evidence="1">
    <location>
        <begin position="18"/>
        <end position="257"/>
    </location>
</feature>
<name>A0AA39HIR2_9BILA</name>